<accession>A0A0X3BNJ5</accession>
<dbReference type="Gene3D" id="1.10.8.60">
    <property type="match status" value="1"/>
</dbReference>
<evidence type="ECO:0000313" key="3">
    <source>
        <dbReference type="Proteomes" id="UP000069850"/>
    </source>
</evidence>
<dbReference type="Proteomes" id="UP000069850">
    <property type="component" value="Chromosome 1"/>
</dbReference>
<dbReference type="EMBL" id="LT158599">
    <property type="protein sequence ID" value="CVK33752.1"/>
    <property type="molecule type" value="Genomic_DNA"/>
</dbReference>
<gene>
    <name evidence="2" type="ORF">MMAB1_2539</name>
</gene>
<dbReference type="Gene3D" id="3.40.50.300">
    <property type="entry name" value="P-loop containing nucleotide triphosphate hydrolases"/>
    <property type="match status" value="1"/>
</dbReference>
<dbReference type="RefSeq" id="WP_062264926.1">
    <property type="nucleotide sequence ID" value="NZ_LT158599.1"/>
</dbReference>
<sequence length="240" mass="26775">MRQRETLRYDQTLFRDREVFEFTYMPDELHHRDAQIRELALLARPALRSGSPRSAILRLRTVLSHRAPRGRRWPCEATPSIASVSDGSIRFGRLFLPIHDLSPCTARPPRGREEARSAGRWGSFEGWPCAIPPCEERGAEHAATSTFQQTMTGEFRAGHGRLRSREGREDQADATTGGRRGGTECSAGGATLADRRECGLPVEGPRYGISLWPPSQERSGRGGLSSLHRLNAIAQVRHLL</sequence>
<feature type="region of interest" description="Disordered" evidence="1">
    <location>
        <begin position="157"/>
        <end position="188"/>
    </location>
</feature>
<reference evidence="2 3" key="1">
    <citation type="submission" date="2016-01" db="EMBL/GenBank/DDBJ databases">
        <authorList>
            <person name="Manzoor S."/>
        </authorList>
    </citation>
    <scope>NUCLEOTIDE SEQUENCE [LARGE SCALE GENOMIC DNA]</scope>
    <source>
        <strain evidence="2">Methanoculleus sp MAB1</strain>
    </source>
</reference>
<name>A0A0X3BNJ5_9EURY</name>
<dbReference type="InterPro" id="IPR027417">
    <property type="entry name" value="P-loop_NTPase"/>
</dbReference>
<proteinExistence type="predicted"/>
<evidence type="ECO:0000256" key="1">
    <source>
        <dbReference type="SAM" id="MobiDB-lite"/>
    </source>
</evidence>
<organism evidence="2 3">
    <name type="scientific">Methanoculleus bourgensis</name>
    <dbReference type="NCBI Taxonomy" id="83986"/>
    <lineage>
        <taxon>Archaea</taxon>
        <taxon>Methanobacteriati</taxon>
        <taxon>Methanobacteriota</taxon>
        <taxon>Stenosarchaea group</taxon>
        <taxon>Methanomicrobia</taxon>
        <taxon>Methanomicrobiales</taxon>
        <taxon>Methanomicrobiaceae</taxon>
        <taxon>Methanoculleus</taxon>
    </lineage>
</organism>
<dbReference type="GeneID" id="27138170"/>
<dbReference type="KEGG" id="mema:MMAB1_2539"/>
<evidence type="ECO:0000313" key="2">
    <source>
        <dbReference type="EMBL" id="CVK33752.1"/>
    </source>
</evidence>
<protein>
    <submittedName>
        <fullName evidence="2">Uncharacterized protein</fullName>
    </submittedName>
</protein>
<dbReference type="AlphaFoldDB" id="A0A0X3BNJ5"/>